<evidence type="ECO:0000256" key="2">
    <source>
        <dbReference type="SAM" id="Coils"/>
    </source>
</evidence>
<dbReference type="EMBL" id="FOQT01000002">
    <property type="protein sequence ID" value="SFI12456.1"/>
    <property type="molecule type" value="Genomic_DNA"/>
</dbReference>
<dbReference type="Pfam" id="PF18962">
    <property type="entry name" value="Por_Secre_tail"/>
    <property type="match status" value="1"/>
</dbReference>
<evidence type="ECO:0000259" key="4">
    <source>
        <dbReference type="Pfam" id="PF18962"/>
    </source>
</evidence>
<feature type="chain" id="PRO_5011526890" evidence="3">
    <location>
        <begin position="20"/>
        <end position="936"/>
    </location>
</feature>
<reference evidence="5 6" key="1">
    <citation type="submission" date="2016-10" db="EMBL/GenBank/DDBJ databases">
        <authorList>
            <person name="de Groot N.N."/>
        </authorList>
    </citation>
    <scope>NUCLEOTIDE SEQUENCE [LARGE SCALE GENOMIC DNA]</scope>
    <source>
        <strain evidence="5 6">DSM 26000</strain>
    </source>
</reference>
<dbReference type="Gene3D" id="2.130.10.10">
    <property type="entry name" value="YVTN repeat-like/Quinoprotein amine dehydrogenase"/>
    <property type="match status" value="2"/>
</dbReference>
<dbReference type="SUPFAM" id="SSF110296">
    <property type="entry name" value="Oligoxyloglucan reducing end-specific cellobiohydrolase"/>
    <property type="match status" value="2"/>
</dbReference>
<dbReference type="NCBIfam" id="TIGR04183">
    <property type="entry name" value="Por_Secre_tail"/>
    <property type="match status" value="1"/>
</dbReference>
<keyword evidence="2" id="KW-0175">Coiled coil</keyword>
<dbReference type="OrthoDB" id="9757947at2"/>
<dbReference type="STRING" id="1125876.SAMN05443292_1486"/>
<feature type="signal peptide" evidence="3">
    <location>
        <begin position="1"/>
        <end position="19"/>
    </location>
</feature>
<evidence type="ECO:0000256" key="3">
    <source>
        <dbReference type="SAM" id="SignalP"/>
    </source>
</evidence>
<evidence type="ECO:0000256" key="1">
    <source>
        <dbReference type="ARBA" id="ARBA00022729"/>
    </source>
</evidence>
<dbReference type="RefSeq" id="WP_090079776.1">
    <property type="nucleotide sequence ID" value="NZ_FOQT01000002.1"/>
</dbReference>
<feature type="coiled-coil region" evidence="2">
    <location>
        <begin position="21"/>
        <end position="48"/>
    </location>
</feature>
<proteinExistence type="predicted"/>
<dbReference type="InterPro" id="IPR015943">
    <property type="entry name" value="WD40/YVTN_repeat-like_dom_sf"/>
</dbReference>
<dbReference type="AlphaFoldDB" id="A0A1I3FMR6"/>
<dbReference type="Proteomes" id="UP000198931">
    <property type="component" value="Unassembled WGS sequence"/>
</dbReference>
<keyword evidence="1 3" id="KW-0732">Signal</keyword>
<dbReference type="InterPro" id="IPR026444">
    <property type="entry name" value="Secre_tail"/>
</dbReference>
<keyword evidence="6" id="KW-1185">Reference proteome</keyword>
<protein>
    <submittedName>
        <fullName evidence="5">Por secretion system C-terminal sorting domain-containing protein</fullName>
    </submittedName>
</protein>
<organism evidence="5 6">
    <name type="scientific">Halpernia frigidisoli</name>
    <dbReference type="NCBI Taxonomy" id="1125876"/>
    <lineage>
        <taxon>Bacteria</taxon>
        <taxon>Pseudomonadati</taxon>
        <taxon>Bacteroidota</taxon>
        <taxon>Flavobacteriia</taxon>
        <taxon>Flavobacteriales</taxon>
        <taxon>Weeksellaceae</taxon>
        <taxon>Chryseobacterium group</taxon>
        <taxon>Halpernia</taxon>
    </lineage>
</organism>
<name>A0A1I3FMR6_9FLAO</name>
<sequence>MINRLFSGALLLLFAGGFAQNDNTAKKRKMLENQYTKLDQNLKKEHSKLKAAGIPPNEYNEQDFRNTMDPETGAPAFSSLLKLRKDLNSGKFAPKVGLSLFGNAAADANGRTIINQSWVERGPYSVGGRTRAIIFDPNDATGKRVFAGGVSGGLWVNQDVTTATSEWKPLSQFWANTSVSSIAFDPNNTQVIYVGTGECETGDAIGSGIWKSTDGGTTWSNIFTIPVTYNGNVRYGNFYVNDIKVRNNKGVSEVYAGVSAGNATIGGAFNGLYQAGLYKSTDGGATFARNTTFDAYINGGTRIGHGIQQIEIAQDNSVWVSTRRSVFGASVPSGGKLFRSADGLTFTAVYNSGLADNRVNFCLSKTNPQKAYILMQGNGAAEPVRILKTTDGGANWLATNDATPTITLPADADTSIPANDFTRGQSFYDLIIVADPTNDDQVYVGGIDIFKSIDGATSWTQISKWSNNNNLLNLNVANVHADQHTLLFNPKNANQMLSGNDGGVFYVANKTNFTGATGFAVRNSRYNVTQFYRGTLNPTSTPSNEEFIAGAQDNGTQALFGAPLANNFYGGITYTGGDGAFTEYDDNAQYILSSYVYNTHYLDSTPNNSFASIFPLKADYDLGHFINEMTVDRNKDIFYSYRVGLTINKVTGLLTTGPQTLVRTTFSLGTPDTGEQVSALKVSPYTTASSTLFVGSSVGKLYKVTNGDTATPTSTLINTPFVGNISDIEFGTSESQILVTISNYGSSTINVFYSADGGLNWSNKEGNLPDMPVRTILMNPTKTSEVIIGTELGVWGTANFMDPTPIWAQYSGDMGNVRVTDLDYRPATFTVLASTYGRGSWTNTISTELATSENTGNRSFTRVYPNPSRGILHLKYDNTKNKNVTVTIFDASGKLVFTKENVASDQEFQTTLPKGFYVLKATNGSETVFTSSVIMK</sequence>
<evidence type="ECO:0000313" key="5">
    <source>
        <dbReference type="EMBL" id="SFI12456.1"/>
    </source>
</evidence>
<accession>A0A1I3FMR6</accession>
<evidence type="ECO:0000313" key="6">
    <source>
        <dbReference type="Proteomes" id="UP000198931"/>
    </source>
</evidence>
<feature type="domain" description="Secretion system C-terminal sorting" evidence="4">
    <location>
        <begin position="863"/>
        <end position="931"/>
    </location>
</feature>
<gene>
    <name evidence="5" type="ORF">SAMN05443292_1486</name>
</gene>